<dbReference type="RefSeq" id="WP_290019529.1">
    <property type="nucleotide sequence ID" value="NZ_JAOPLL010000014.1"/>
</dbReference>
<evidence type="ECO:0000313" key="1">
    <source>
        <dbReference type="EMBL" id="MDM5073852.1"/>
    </source>
</evidence>
<comment type="caution">
    <text evidence="1">The sequence shown here is derived from an EMBL/GenBank/DDBJ whole genome shotgun (WGS) entry which is preliminary data.</text>
</comment>
<dbReference type="EMBL" id="JAOPLL010000014">
    <property type="protein sequence ID" value="MDM5073852.1"/>
    <property type="molecule type" value="Genomic_DNA"/>
</dbReference>
<dbReference type="Proteomes" id="UP001168107">
    <property type="component" value="Unassembled WGS sequence"/>
</dbReference>
<accession>A0ABT7Q3D9</accession>
<reference evidence="1" key="1">
    <citation type="submission" date="2024-05" db="EMBL/GenBank/DDBJ databases">
        <title>WGS of Aeromonas isolates.</title>
        <authorList>
            <person name="Lee H."/>
        </authorList>
    </citation>
    <scope>NUCLEOTIDE SEQUENCE</scope>
    <source>
        <strain evidence="1">SU58-3</strain>
    </source>
</reference>
<protein>
    <submittedName>
        <fullName evidence="1">Integrase family protein</fullName>
    </submittedName>
</protein>
<gene>
    <name evidence="1" type="ORF">OB935_18725</name>
</gene>
<name>A0ABT7Q3D9_9GAMM</name>
<dbReference type="Pfam" id="PF13009">
    <property type="entry name" value="Integrase_2"/>
    <property type="match status" value="1"/>
</dbReference>
<dbReference type="InterPro" id="IPR024965">
    <property type="entry name" value="Putative_integrase"/>
</dbReference>
<organism evidence="1 2">
    <name type="scientific">Aeromonas bestiarum</name>
    <dbReference type="NCBI Taxonomy" id="105751"/>
    <lineage>
        <taxon>Bacteria</taxon>
        <taxon>Pseudomonadati</taxon>
        <taxon>Pseudomonadota</taxon>
        <taxon>Gammaproteobacteria</taxon>
        <taxon>Aeromonadales</taxon>
        <taxon>Aeromonadaceae</taxon>
        <taxon>Aeromonas</taxon>
    </lineage>
</organism>
<evidence type="ECO:0000313" key="2">
    <source>
        <dbReference type="Proteomes" id="UP001168107"/>
    </source>
</evidence>
<sequence>MEKQEVSISDKLSALSWLFTAYIPNCAPYASSDILSFFSGRNWHISSADEMQRYLKENGVIDSNEITRRINICCDFIDSVILQSFSELDDYNNICPVVNNPLNKLRYSKQRNETVRIPLPYRYIQELRQIICPVPKSREPKQSGLQNDAHFPPYRQCHFRDWKWAQENTGNSVLINSATR</sequence>
<keyword evidence="2" id="KW-1185">Reference proteome</keyword>
<proteinExistence type="predicted"/>